<dbReference type="InterPro" id="IPR052947">
    <property type="entry name" value="T6SS_Hcp1_domain"/>
</dbReference>
<name>A0A0C2D1H3_9BACT</name>
<dbReference type="RefSeq" id="WP_052554556.1">
    <property type="nucleotide sequence ID" value="NZ_JMCC02000082.1"/>
</dbReference>
<gene>
    <name evidence="1" type="ORF">DB30_07354</name>
</gene>
<dbReference type="Pfam" id="PF05638">
    <property type="entry name" value="T6SS_HCP"/>
    <property type="match status" value="1"/>
</dbReference>
<dbReference type="InterPro" id="IPR008514">
    <property type="entry name" value="T6SS_Hcp"/>
</dbReference>
<dbReference type="EMBL" id="JMCC02000082">
    <property type="protein sequence ID" value="KIG14017.1"/>
    <property type="molecule type" value="Genomic_DNA"/>
</dbReference>
<protein>
    <submittedName>
        <fullName evidence="1">Secreted protein Hcp</fullName>
    </submittedName>
</protein>
<dbReference type="PANTHER" id="PTHR34319">
    <property type="entry name" value="MAJOR EXPORTED PROTEIN"/>
    <property type="match status" value="1"/>
</dbReference>
<reference evidence="1 2" key="1">
    <citation type="submission" date="2014-12" db="EMBL/GenBank/DDBJ databases">
        <title>Genome assembly of Enhygromyxa salina DSM 15201.</title>
        <authorList>
            <person name="Sharma G."/>
            <person name="Subramanian S."/>
        </authorList>
    </citation>
    <scope>NUCLEOTIDE SEQUENCE [LARGE SCALE GENOMIC DNA]</scope>
    <source>
        <strain evidence="1 2">DSM 15201</strain>
    </source>
</reference>
<comment type="caution">
    <text evidence="1">The sequence shown here is derived from an EMBL/GenBank/DDBJ whole genome shotgun (WGS) entry which is preliminary data.</text>
</comment>
<dbReference type="InterPro" id="IPR036624">
    <property type="entry name" value="Hcp1-lik_sf"/>
</dbReference>
<dbReference type="PANTHER" id="PTHR34319:SF6">
    <property type="entry name" value="MAJOR EXPORTED PROTEIN"/>
    <property type="match status" value="1"/>
</dbReference>
<dbReference type="NCBIfam" id="TIGR03344">
    <property type="entry name" value="VI_effect_Hcp1"/>
    <property type="match status" value="1"/>
</dbReference>
<dbReference type="Gene3D" id="2.30.110.20">
    <property type="entry name" value="Hcp1-like"/>
    <property type="match status" value="1"/>
</dbReference>
<sequence>MAETVHLYLKSNGSDIQGQSTQTSLGRADSIECLYFEDSVRTAREKGSGLATGRRTYEPIRILKRIDKCSPLLAKSLCNNEKVDGIFKFFRPNEDTGETEHFFTVEFEKGRLGSIKRVSPNVIDPAAGADPPTEEVTFVFHTITWTFEDGGIQHRDTWSQGGDG</sequence>
<dbReference type="AlphaFoldDB" id="A0A0C2D1H3"/>
<evidence type="ECO:0000313" key="2">
    <source>
        <dbReference type="Proteomes" id="UP000031599"/>
    </source>
</evidence>
<proteinExistence type="predicted"/>
<dbReference type="Proteomes" id="UP000031599">
    <property type="component" value="Unassembled WGS sequence"/>
</dbReference>
<accession>A0A0C2D1H3</accession>
<organism evidence="1 2">
    <name type="scientific">Enhygromyxa salina</name>
    <dbReference type="NCBI Taxonomy" id="215803"/>
    <lineage>
        <taxon>Bacteria</taxon>
        <taxon>Pseudomonadati</taxon>
        <taxon>Myxococcota</taxon>
        <taxon>Polyangia</taxon>
        <taxon>Nannocystales</taxon>
        <taxon>Nannocystaceae</taxon>
        <taxon>Enhygromyxa</taxon>
    </lineage>
</organism>
<evidence type="ECO:0000313" key="1">
    <source>
        <dbReference type="EMBL" id="KIG14017.1"/>
    </source>
</evidence>
<dbReference type="SUPFAM" id="SSF141452">
    <property type="entry name" value="Hcp1-like"/>
    <property type="match status" value="1"/>
</dbReference>